<gene>
    <name evidence="5" type="ORF">ABIE21_002643</name>
</gene>
<proteinExistence type="predicted"/>
<evidence type="ECO:0000256" key="2">
    <source>
        <dbReference type="ARBA" id="ARBA00023125"/>
    </source>
</evidence>
<feature type="domain" description="HTH luxR-type" evidence="4">
    <location>
        <begin position="213"/>
        <end position="278"/>
    </location>
</feature>
<dbReference type="InterPro" id="IPR036388">
    <property type="entry name" value="WH-like_DNA-bd_sf"/>
</dbReference>
<dbReference type="PANTHER" id="PTHR44688:SF16">
    <property type="entry name" value="DNA-BINDING TRANSCRIPTIONAL ACTIVATOR DEVR_DOSR"/>
    <property type="match status" value="1"/>
</dbReference>
<sequence length="280" mass="30296">MGALLALPALWVDHEPGEIATGLLSVLFSVLRLDGAYARFDDPEGGVPLVIWRPSGTAVPVELGVVLDAERSLAPGITTTSVGLDAGAYRVTNVALALPWETGRVLVSARRSDFPTAMETHLLRVAISQAAIAIHTARRLGREHEARVSAERMLVKQNELLRSLVDEVEPSLASLSKHVHDASRLVSDVDDWNATRLSARAAGPPNEAEEKAARPARLPLTRRELEVLGLLAQGLSNKEIAGILWLSDRTVERHITSLYRKIGVARRSEATAFALRNGVV</sequence>
<dbReference type="PANTHER" id="PTHR44688">
    <property type="entry name" value="DNA-BINDING TRANSCRIPTIONAL ACTIVATOR DEVR_DOSR"/>
    <property type="match status" value="1"/>
</dbReference>
<dbReference type="InterPro" id="IPR016032">
    <property type="entry name" value="Sig_transdc_resp-reg_C-effctor"/>
</dbReference>
<evidence type="ECO:0000256" key="3">
    <source>
        <dbReference type="ARBA" id="ARBA00023163"/>
    </source>
</evidence>
<dbReference type="Pfam" id="PF00196">
    <property type="entry name" value="GerE"/>
    <property type="match status" value="1"/>
</dbReference>
<keyword evidence="2 5" id="KW-0238">DNA-binding</keyword>
<dbReference type="InterPro" id="IPR000792">
    <property type="entry name" value="Tscrpt_reg_LuxR_C"/>
</dbReference>
<keyword evidence="6" id="KW-1185">Reference proteome</keyword>
<evidence type="ECO:0000313" key="6">
    <source>
        <dbReference type="Proteomes" id="UP001549257"/>
    </source>
</evidence>
<evidence type="ECO:0000313" key="5">
    <source>
        <dbReference type="EMBL" id="MET4583124.1"/>
    </source>
</evidence>
<organism evidence="5 6">
    <name type="scientific">Conyzicola nivalis</name>
    <dbReference type="NCBI Taxonomy" id="1477021"/>
    <lineage>
        <taxon>Bacteria</taxon>
        <taxon>Bacillati</taxon>
        <taxon>Actinomycetota</taxon>
        <taxon>Actinomycetes</taxon>
        <taxon>Micrococcales</taxon>
        <taxon>Microbacteriaceae</taxon>
        <taxon>Conyzicola</taxon>
    </lineage>
</organism>
<dbReference type="RefSeq" id="WP_354025293.1">
    <property type="nucleotide sequence ID" value="NZ_JBEPSJ010000003.1"/>
</dbReference>
<dbReference type="GO" id="GO:0003677">
    <property type="term" value="F:DNA binding"/>
    <property type="evidence" value="ECO:0007669"/>
    <property type="project" value="UniProtKB-KW"/>
</dbReference>
<protein>
    <submittedName>
        <fullName evidence="5">DNA-binding NarL/FixJ family response regulator</fullName>
    </submittedName>
</protein>
<dbReference type="PROSITE" id="PS00622">
    <property type="entry name" value="HTH_LUXR_1"/>
    <property type="match status" value="1"/>
</dbReference>
<dbReference type="PROSITE" id="PS50043">
    <property type="entry name" value="HTH_LUXR_2"/>
    <property type="match status" value="1"/>
</dbReference>
<dbReference type="Proteomes" id="UP001549257">
    <property type="component" value="Unassembled WGS sequence"/>
</dbReference>
<dbReference type="PRINTS" id="PR00038">
    <property type="entry name" value="HTHLUXR"/>
</dbReference>
<comment type="caution">
    <text evidence="5">The sequence shown here is derived from an EMBL/GenBank/DDBJ whole genome shotgun (WGS) entry which is preliminary data.</text>
</comment>
<evidence type="ECO:0000256" key="1">
    <source>
        <dbReference type="ARBA" id="ARBA00023015"/>
    </source>
</evidence>
<dbReference type="EMBL" id="JBEPSJ010000003">
    <property type="protein sequence ID" value="MET4583124.1"/>
    <property type="molecule type" value="Genomic_DNA"/>
</dbReference>
<dbReference type="SUPFAM" id="SSF46894">
    <property type="entry name" value="C-terminal effector domain of the bipartite response regulators"/>
    <property type="match status" value="1"/>
</dbReference>
<dbReference type="Gene3D" id="1.10.10.10">
    <property type="entry name" value="Winged helix-like DNA-binding domain superfamily/Winged helix DNA-binding domain"/>
    <property type="match status" value="1"/>
</dbReference>
<name>A0ABV2QQ05_9MICO</name>
<evidence type="ECO:0000259" key="4">
    <source>
        <dbReference type="PROSITE" id="PS50043"/>
    </source>
</evidence>
<keyword evidence="1" id="KW-0805">Transcription regulation</keyword>
<dbReference type="SMART" id="SM00421">
    <property type="entry name" value="HTH_LUXR"/>
    <property type="match status" value="1"/>
</dbReference>
<dbReference type="CDD" id="cd06170">
    <property type="entry name" value="LuxR_C_like"/>
    <property type="match status" value="1"/>
</dbReference>
<accession>A0ABV2QQ05</accession>
<reference evidence="5 6" key="1">
    <citation type="submission" date="2024-06" db="EMBL/GenBank/DDBJ databases">
        <title>Sorghum-associated microbial communities from plants grown in Nebraska, USA.</title>
        <authorList>
            <person name="Schachtman D."/>
        </authorList>
    </citation>
    <scope>NUCLEOTIDE SEQUENCE [LARGE SCALE GENOMIC DNA]</scope>
    <source>
        <strain evidence="5 6">2857</strain>
    </source>
</reference>
<keyword evidence="3" id="KW-0804">Transcription</keyword>